<organism evidence="4">
    <name type="scientific">Clastoptera arizonana</name>
    <name type="common">Arizona spittle bug</name>
    <dbReference type="NCBI Taxonomy" id="38151"/>
    <lineage>
        <taxon>Eukaryota</taxon>
        <taxon>Metazoa</taxon>
        <taxon>Ecdysozoa</taxon>
        <taxon>Arthropoda</taxon>
        <taxon>Hexapoda</taxon>
        <taxon>Insecta</taxon>
        <taxon>Pterygota</taxon>
        <taxon>Neoptera</taxon>
        <taxon>Paraneoptera</taxon>
        <taxon>Hemiptera</taxon>
        <taxon>Auchenorrhyncha</taxon>
        <taxon>Cercopoidea</taxon>
        <taxon>Clastopteridae</taxon>
        <taxon>Clastoptera</taxon>
    </lineage>
</organism>
<dbReference type="PROSITE" id="PS50076">
    <property type="entry name" value="DNAJ_2"/>
    <property type="match status" value="1"/>
</dbReference>
<dbReference type="AlphaFoldDB" id="A0A1B6E7B2"/>
<dbReference type="PANTHER" id="PTHR24078">
    <property type="entry name" value="DNAJ HOMOLOG SUBFAMILY C MEMBER"/>
    <property type="match status" value="1"/>
</dbReference>
<protein>
    <recommendedName>
        <fullName evidence="2">J domain-containing protein</fullName>
    </recommendedName>
</protein>
<name>A0A1B6E7B2_9HEMI</name>
<dbReference type="GO" id="GO:0051087">
    <property type="term" value="F:protein-folding chaperone binding"/>
    <property type="evidence" value="ECO:0007669"/>
    <property type="project" value="TreeGrafter"/>
</dbReference>
<dbReference type="CDD" id="cd10747">
    <property type="entry name" value="DnaJ_C"/>
    <property type="match status" value="1"/>
</dbReference>
<dbReference type="Gene3D" id="2.60.260.20">
    <property type="entry name" value="Urease metallochaperone UreE, N-terminal domain"/>
    <property type="match status" value="2"/>
</dbReference>
<dbReference type="FunFam" id="2.60.260.20:FF:000006">
    <property type="entry name" value="DnaJ subfamily B member 13"/>
    <property type="match status" value="1"/>
</dbReference>
<dbReference type="GO" id="GO:0006457">
    <property type="term" value="P:protein folding"/>
    <property type="evidence" value="ECO:0007669"/>
    <property type="project" value="InterPro"/>
</dbReference>
<dbReference type="InterPro" id="IPR002939">
    <property type="entry name" value="DnaJ_C"/>
</dbReference>
<dbReference type="InterPro" id="IPR051339">
    <property type="entry name" value="DnaJ_subfamily_B"/>
</dbReference>
<feature type="domain" description="J" evidence="2">
    <location>
        <begin position="4"/>
        <end position="63"/>
    </location>
</feature>
<dbReference type="Pfam" id="PF01556">
    <property type="entry name" value="DnaJ_C"/>
    <property type="match status" value="1"/>
</dbReference>
<dbReference type="SUPFAM" id="SSF49493">
    <property type="entry name" value="HSP40/DnaJ peptide-binding domain"/>
    <property type="match status" value="2"/>
</dbReference>
<dbReference type="GO" id="GO:0005829">
    <property type="term" value="C:cytosol"/>
    <property type="evidence" value="ECO:0007669"/>
    <property type="project" value="TreeGrafter"/>
</dbReference>
<dbReference type="CDD" id="cd06257">
    <property type="entry name" value="DnaJ"/>
    <property type="match status" value="1"/>
</dbReference>
<dbReference type="EMBL" id="GEDC01003476">
    <property type="protein sequence ID" value="JAS33822.1"/>
    <property type="molecule type" value="Transcribed_RNA"/>
</dbReference>
<dbReference type="Gene3D" id="1.10.287.110">
    <property type="entry name" value="DnaJ domain"/>
    <property type="match status" value="1"/>
</dbReference>
<dbReference type="FunFam" id="2.60.260.20:FF:000002">
    <property type="entry name" value="Dnaj homolog subfamily b member"/>
    <property type="match status" value="1"/>
</dbReference>
<dbReference type="Pfam" id="PF00226">
    <property type="entry name" value="DnaJ"/>
    <property type="match status" value="1"/>
</dbReference>
<dbReference type="InterPro" id="IPR036869">
    <property type="entry name" value="J_dom_sf"/>
</dbReference>
<reference evidence="4" key="1">
    <citation type="submission" date="2015-12" db="EMBL/GenBank/DDBJ databases">
        <title>De novo transcriptome assembly of four potential Pierce s Disease insect vectors from Arizona vineyards.</title>
        <authorList>
            <person name="Tassone E.E."/>
        </authorList>
    </citation>
    <scope>NUCLEOTIDE SEQUENCE</scope>
</reference>
<dbReference type="InterPro" id="IPR001623">
    <property type="entry name" value="DnaJ_domain"/>
</dbReference>
<evidence type="ECO:0000313" key="3">
    <source>
        <dbReference type="EMBL" id="JAS06857.1"/>
    </source>
</evidence>
<dbReference type="SUPFAM" id="SSF46565">
    <property type="entry name" value="Chaperone J-domain"/>
    <property type="match status" value="1"/>
</dbReference>
<evidence type="ECO:0000259" key="2">
    <source>
        <dbReference type="PROSITE" id="PS50076"/>
    </source>
</evidence>
<dbReference type="InterPro" id="IPR008971">
    <property type="entry name" value="HSP40/DnaJ_pept-bd"/>
</dbReference>
<evidence type="ECO:0000313" key="4">
    <source>
        <dbReference type="EMBL" id="JAS33822.1"/>
    </source>
</evidence>
<gene>
    <name evidence="4" type="ORF">g.35262</name>
    <name evidence="3" type="ORF">g.35263</name>
</gene>
<proteinExistence type="predicted"/>
<dbReference type="GO" id="GO:0051082">
    <property type="term" value="F:unfolded protein binding"/>
    <property type="evidence" value="ECO:0007669"/>
    <property type="project" value="InterPro"/>
</dbReference>
<keyword evidence="1" id="KW-0143">Chaperone</keyword>
<dbReference type="PRINTS" id="PR00625">
    <property type="entry name" value="JDOMAIN"/>
</dbReference>
<dbReference type="EMBL" id="GEDC01030441">
    <property type="protein sequence ID" value="JAS06857.1"/>
    <property type="molecule type" value="Transcribed_RNA"/>
</dbReference>
<dbReference type="SMART" id="SM00271">
    <property type="entry name" value="DnaJ"/>
    <property type="match status" value="1"/>
</dbReference>
<accession>A0A1B6E7B2</accession>
<sequence>MALDYYSVLNLTRDCCDLDIKKAYRKLALEYFHERKLEELKQASEAYEVLSEPCRRAIYDQFGEAGLKKGIPTKDGFIVPYIYHGDSLKTIREFFGVENPYEDLLNLLVNPLPLFTYKDRKGIKKKEPTLERMLELSLYEVFHGGVKKMKIQHRVFIDDSETTTEIVEQILTIPIKPGLPAGTKFVFKEAGDQGHTIIAADVVFTTIDKIHPVFNRVGENLVMEQQISLQEAMVGTTIILETLDYKVLRIPITEVVSPDYQKVIKGEGMPLVDDPNKRGNLIINFLVIFPKYLSKNSKTLIKKALSMPSIKEMVVNEK</sequence>
<evidence type="ECO:0000256" key="1">
    <source>
        <dbReference type="ARBA" id="ARBA00023186"/>
    </source>
</evidence>
<dbReference type="PANTHER" id="PTHR24078:SF519">
    <property type="entry name" value="DNAJ HOMOLOG SUBFAMILY B MEMBER 13"/>
    <property type="match status" value="1"/>
</dbReference>